<organism evidence="2 3">
    <name type="scientific">Robiginitalea marina</name>
    <dbReference type="NCBI Taxonomy" id="2954105"/>
    <lineage>
        <taxon>Bacteria</taxon>
        <taxon>Pseudomonadati</taxon>
        <taxon>Bacteroidota</taxon>
        <taxon>Flavobacteriia</taxon>
        <taxon>Flavobacteriales</taxon>
        <taxon>Flavobacteriaceae</taxon>
        <taxon>Robiginitalea</taxon>
    </lineage>
</organism>
<dbReference type="EMBL" id="JAMXIB010000002">
    <property type="protein sequence ID" value="MCO5724117.1"/>
    <property type="molecule type" value="Genomic_DNA"/>
</dbReference>
<comment type="caution">
    <text evidence="2">The sequence shown here is derived from an EMBL/GenBank/DDBJ whole genome shotgun (WGS) entry which is preliminary data.</text>
</comment>
<keyword evidence="1" id="KW-0472">Membrane</keyword>
<reference evidence="2 3" key="1">
    <citation type="submission" date="2022-06" db="EMBL/GenBank/DDBJ databases">
        <authorList>
            <person name="Xuan X."/>
        </authorList>
    </citation>
    <scope>NUCLEOTIDE SEQUENCE [LARGE SCALE GENOMIC DNA]</scope>
    <source>
        <strain evidence="2 3">2V75</strain>
    </source>
</reference>
<evidence type="ECO:0000313" key="2">
    <source>
        <dbReference type="EMBL" id="MCO5724117.1"/>
    </source>
</evidence>
<keyword evidence="1" id="KW-0812">Transmembrane</keyword>
<evidence type="ECO:0008006" key="4">
    <source>
        <dbReference type="Google" id="ProtNLM"/>
    </source>
</evidence>
<name>A0ABT1AWV7_9FLAO</name>
<proteinExistence type="predicted"/>
<accession>A0ABT1AWV7</accession>
<gene>
    <name evidence="2" type="ORF">NG653_04575</name>
</gene>
<protein>
    <recommendedName>
        <fullName evidence="4">DUF502 domain-containing protein</fullName>
    </recommendedName>
</protein>
<feature type="transmembrane region" description="Helical" evidence="1">
    <location>
        <begin position="12"/>
        <end position="29"/>
    </location>
</feature>
<dbReference type="RefSeq" id="WP_252740487.1">
    <property type="nucleotide sequence ID" value="NZ_JAMXIB010000002.1"/>
</dbReference>
<evidence type="ECO:0000256" key="1">
    <source>
        <dbReference type="SAM" id="Phobius"/>
    </source>
</evidence>
<feature type="transmembrane region" description="Helical" evidence="1">
    <location>
        <begin position="59"/>
        <end position="76"/>
    </location>
</feature>
<keyword evidence="3" id="KW-1185">Reference proteome</keyword>
<keyword evidence="1" id="KW-1133">Transmembrane helix</keyword>
<dbReference type="Proteomes" id="UP001206312">
    <property type="component" value="Unassembled WGS sequence"/>
</dbReference>
<evidence type="ECO:0000313" key="3">
    <source>
        <dbReference type="Proteomes" id="UP001206312"/>
    </source>
</evidence>
<sequence>MKSILFFVRSTLTGGILFLLPAVLLFILVEKGFSVLSKLSEPISKRLPEVIFGLDGSNLYTLFILLLLCFFAGLLFRSRKVQKWIAKLEENVLIYIPGYILIKSITADAIGEQLDEKLVPVLVQDGDSWNLGFLVEEGMEVSTVFLPDAPKHDAGEVKIVPSGLIRKLDMPNNKFTKCINTYGKGVIQYMPTK</sequence>